<dbReference type="SUPFAM" id="SSF53474">
    <property type="entry name" value="alpha/beta-Hydrolases"/>
    <property type="match status" value="1"/>
</dbReference>
<accession>A0ABW8YNK6</accession>
<reference evidence="4 5" key="1">
    <citation type="submission" date="2024-06" db="EMBL/GenBank/DDBJ databases">
        <authorList>
            <person name="Kaempfer P."/>
            <person name="Viver T."/>
        </authorList>
    </citation>
    <scope>NUCLEOTIDE SEQUENCE [LARGE SCALE GENOMIC DNA]</scope>
    <source>
        <strain evidence="4 5">ST-64</strain>
    </source>
</reference>
<dbReference type="SUPFAM" id="SSF69304">
    <property type="entry name" value="Tricorn protease N-terminal domain"/>
    <property type="match status" value="1"/>
</dbReference>
<keyword evidence="2" id="KW-0732">Signal</keyword>
<name>A0ABW8YNK6_9SPHN</name>
<dbReference type="EC" id="3.4.-.-" evidence="4"/>
<protein>
    <submittedName>
        <fullName evidence="4">S9 family peptidase</fullName>
        <ecNumber evidence="4">3.4.-.-</ecNumber>
    </submittedName>
</protein>
<feature type="chain" id="PRO_5047071371" evidence="2">
    <location>
        <begin position="21"/>
        <end position="644"/>
    </location>
</feature>
<feature type="signal peptide" evidence="2">
    <location>
        <begin position="1"/>
        <end position="20"/>
    </location>
</feature>
<keyword evidence="5" id="KW-1185">Reference proteome</keyword>
<dbReference type="Gene3D" id="3.40.50.1820">
    <property type="entry name" value="alpha/beta hydrolase"/>
    <property type="match status" value="1"/>
</dbReference>
<dbReference type="PANTHER" id="PTHR42776:SF27">
    <property type="entry name" value="DIPEPTIDYL PEPTIDASE FAMILY MEMBER 6"/>
    <property type="match status" value="1"/>
</dbReference>
<dbReference type="PANTHER" id="PTHR42776">
    <property type="entry name" value="SERINE PEPTIDASE S9 FAMILY MEMBER"/>
    <property type="match status" value="1"/>
</dbReference>
<evidence type="ECO:0000256" key="1">
    <source>
        <dbReference type="ARBA" id="ARBA00022801"/>
    </source>
</evidence>
<dbReference type="InterPro" id="IPR029058">
    <property type="entry name" value="AB_hydrolase_fold"/>
</dbReference>
<sequence length="644" mass="71106">MSRIFMTILTGLATIATVTAAPQQTPAARTRAPLPIEAFADMPQLERPQLSPDGTRIAAKIAISGQQYFAVLTLGKQGPPQLMKAGEADVNWWRWVNDDWLVLGIGRSVPVEGDEWYVTRAIAYQPSTNKVIQLPPRDVAQKGDDVIWVARDGSARVMLAYQTSIYINREGFWPKVEEIDLDTGKRRTILAGRAGVMDWYADGAGVVRMGIGVSEDGRSRRLLYRDSNSAMFRTIDKARRGDDRLIVPALFLEDKSKALVIDDDEDGYSALYELDLATLERGKQLFASKGYDIGSLIADPRGSGVLGIALQEDAPGVRWVDPDMQAMQETVSSLVKGAEVAIVSTSRDRSRAIVAIGGADAPGGYFDFGRAHKTMTPLGFNNPSIRMKRMHPVRTIRYKARDGLEIAAVLTLPKDRSGKLPLIVMPHGGPFARDSESWDWWTQFLADRGYAVIQPNYRGSSGFGTAFARRGEGQWGLAMQDDLNDAVTELAKLGIADPKRVCMVGASYGGYAAVRAAQRDGTRYRCAISYAGVSDLNRMMKHSRNYLHSGARSDWLREQAPDLKGVSPLNFPEEFSIPVLLVHGDKDVVVPPVQSRLLAERLQKAGKDVTYIRQPEADHHFSRGEDRLEFLKAMEAFLAKHNPA</sequence>
<dbReference type="InterPro" id="IPR001375">
    <property type="entry name" value="Peptidase_S9_cat"/>
</dbReference>
<dbReference type="Proteomes" id="UP001629244">
    <property type="component" value="Unassembled WGS sequence"/>
</dbReference>
<evidence type="ECO:0000256" key="2">
    <source>
        <dbReference type="SAM" id="SignalP"/>
    </source>
</evidence>
<dbReference type="Pfam" id="PF00326">
    <property type="entry name" value="Peptidase_S9"/>
    <property type="match status" value="1"/>
</dbReference>
<dbReference type="GO" id="GO:0016787">
    <property type="term" value="F:hydrolase activity"/>
    <property type="evidence" value="ECO:0007669"/>
    <property type="project" value="UniProtKB-KW"/>
</dbReference>
<proteinExistence type="predicted"/>
<evidence type="ECO:0000313" key="4">
    <source>
        <dbReference type="EMBL" id="MFL9841497.1"/>
    </source>
</evidence>
<dbReference type="RefSeq" id="WP_408078395.1">
    <property type="nucleotide sequence ID" value="NZ_JBELQC010000001.1"/>
</dbReference>
<evidence type="ECO:0000313" key="5">
    <source>
        <dbReference type="Proteomes" id="UP001629244"/>
    </source>
</evidence>
<dbReference type="EMBL" id="JBELQC010000001">
    <property type="protein sequence ID" value="MFL9841497.1"/>
    <property type="molecule type" value="Genomic_DNA"/>
</dbReference>
<feature type="domain" description="Peptidase S9 prolyl oligopeptidase catalytic" evidence="3">
    <location>
        <begin position="439"/>
        <end position="641"/>
    </location>
</feature>
<organism evidence="4 5">
    <name type="scientific">Sphingomonas plantiphila</name>
    <dbReference type="NCBI Taxonomy" id="3163295"/>
    <lineage>
        <taxon>Bacteria</taxon>
        <taxon>Pseudomonadati</taxon>
        <taxon>Pseudomonadota</taxon>
        <taxon>Alphaproteobacteria</taxon>
        <taxon>Sphingomonadales</taxon>
        <taxon>Sphingomonadaceae</taxon>
        <taxon>Sphingomonas</taxon>
    </lineage>
</organism>
<comment type="caution">
    <text evidence="4">The sequence shown here is derived from an EMBL/GenBank/DDBJ whole genome shotgun (WGS) entry which is preliminary data.</text>
</comment>
<keyword evidence="1 4" id="KW-0378">Hydrolase</keyword>
<gene>
    <name evidence="4" type="ORF">ABS767_11025</name>
</gene>
<evidence type="ECO:0000259" key="3">
    <source>
        <dbReference type="Pfam" id="PF00326"/>
    </source>
</evidence>